<comment type="caution">
    <text evidence="1">The sequence shown here is derived from an EMBL/GenBank/DDBJ whole genome shotgun (WGS) entry which is preliminary data.</text>
</comment>
<keyword evidence="2" id="KW-1185">Reference proteome</keyword>
<dbReference type="EMBL" id="JANPWZ010000969">
    <property type="protein sequence ID" value="KAJ3570091.1"/>
    <property type="molecule type" value="Genomic_DNA"/>
</dbReference>
<organism evidence="1 2">
    <name type="scientific">Xylaria arbuscula</name>
    <dbReference type="NCBI Taxonomy" id="114810"/>
    <lineage>
        <taxon>Eukaryota</taxon>
        <taxon>Fungi</taxon>
        <taxon>Dikarya</taxon>
        <taxon>Ascomycota</taxon>
        <taxon>Pezizomycotina</taxon>
        <taxon>Sordariomycetes</taxon>
        <taxon>Xylariomycetidae</taxon>
        <taxon>Xylariales</taxon>
        <taxon>Xylariaceae</taxon>
        <taxon>Xylaria</taxon>
    </lineage>
</organism>
<reference evidence="1" key="1">
    <citation type="submission" date="2022-07" db="EMBL/GenBank/DDBJ databases">
        <title>Genome Sequence of Xylaria arbuscula.</title>
        <authorList>
            <person name="Buettner E."/>
        </authorList>
    </citation>
    <scope>NUCLEOTIDE SEQUENCE</scope>
    <source>
        <strain evidence="1">VT107</strain>
    </source>
</reference>
<gene>
    <name evidence="1" type="ORF">NPX13_g5849</name>
</gene>
<name>A0A9W8NE14_9PEZI</name>
<proteinExistence type="predicted"/>
<protein>
    <submittedName>
        <fullName evidence="1">Uncharacterized protein</fullName>
    </submittedName>
</protein>
<sequence length="197" mass="21971">MSSNSLNHASTHGRRFDLKIFEKNIHRLLCQELKSVGLTNTPWNDILRATNDPGIAGPILQRIEDDCVKYEHVISQSVNRIESVIHRVSSRMLRHAENAKDSFTVNVDVLPVWIAFLRGEKGFVTSAGMISLASRTQSEFTAYLALVACVNMCCRDQQDCKVADIFSVGAVYCPYEGTKSELVRRVVKDAAIAIVVM</sequence>
<accession>A0A9W8NE14</accession>
<dbReference type="AlphaFoldDB" id="A0A9W8NE14"/>
<dbReference type="Proteomes" id="UP001148614">
    <property type="component" value="Unassembled WGS sequence"/>
</dbReference>
<evidence type="ECO:0000313" key="1">
    <source>
        <dbReference type="EMBL" id="KAJ3570091.1"/>
    </source>
</evidence>
<evidence type="ECO:0000313" key="2">
    <source>
        <dbReference type="Proteomes" id="UP001148614"/>
    </source>
</evidence>